<accession>A0A1V3U4L3</accession>
<gene>
    <name evidence="2" type="ORF">BMF97_03915</name>
</gene>
<dbReference type="Proteomes" id="UP000188947">
    <property type="component" value="Unassembled WGS sequence"/>
</dbReference>
<dbReference type="EMBL" id="MPOG01000004">
    <property type="protein sequence ID" value="OOH97470.1"/>
    <property type="molecule type" value="Genomic_DNA"/>
</dbReference>
<comment type="caution">
    <text evidence="2">The sequence shown here is derived from an EMBL/GenBank/DDBJ whole genome shotgun (WGS) entry which is preliminary data.</text>
</comment>
<proteinExistence type="predicted"/>
<name>A0A1V3U4L3_ELIME</name>
<dbReference type="KEGG" id="emg:BBD33_07950"/>
<dbReference type="NCBIfam" id="NF047798">
    <property type="entry name" value="leader_Chryseo"/>
    <property type="match status" value="1"/>
</dbReference>
<sequence>MKNLKQLSRTSLRSISGGFGGESTCSTTCSDGKTASVDCKGGCSTSDGNYAGCKDSADTAYCSKPKKDDSPATPVDTIG</sequence>
<dbReference type="GeneID" id="48543055"/>
<feature type="compositionally biased region" description="Polar residues" evidence="1">
    <location>
        <begin position="23"/>
        <end position="33"/>
    </location>
</feature>
<feature type="region of interest" description="Disordered" evidence="1">
    <location>
        <begin position="1"/>
        <end position="35"/>
    </location>
</feature>
<feature type="region of interest" description="Disordered" evidence="1">
    <location>
        <begin position="59"/>
        <end position="79"/>
    </location>
</feature>
<reference evidence="2 3" key="1">
    <citation type="submission" date="2016-11" db="EMBL/GenBank/DDBJ databases">
        <title>Genome sequence and comparative genomic analysis of clinical strain Elizabethkingia meningoseptica 61421 PRCM.</title>
        <authorList>
            <person name="Wang M."/>
            <person name="Hu S."/>
            <person name="Cao L."/>
            <person name="Jiang T."/>
            <person name="Zhou Y."/>
            <person name="Ming D."/>
        </authorList>
    </citation>
    <scope>NUCLEOTIDE SEQUENCE [LARGE SCALE GENOMIC DNA]</scope>
    <source>
        <strain evidence="2 3">61421 PRCM</strain>
    </source>
</reference>
<evidence type="ECO:0000313" key="2">
    <source>
        <dbReference type="EMBL" id="OOH97470.1"/>
    </source>
</evidence>
<dbReference type="RefSeq" id="WP_019050891.1">
    <property type="nucleotide sequence ID" value="NZ_CP014338.1"/>
</dbReference>
<evidence type="ECO:0000313" key="3">
    <source>
        <dbReference type="Proteomes" id="UP000188947"/>
    </source>
</evidence>
<protein>
    <submittedName>
        <fullName evidence="2">Uncharacterized protein</fullName>
    </submittedName>
</protein>
<dbReference type="STRING" id="238.BBD35_10390"/>
<organism evidence="2 3">
    <name type="scientific">Elizabethkingia meningoseptica</name>
    <name type="common">Chryseobacterium meningosepticum</name>
    <dbReference type="NCBI Taxonomy" id="238"/>
    <lineage>
        <taxon>Bacteria</taxon>
        <taxon>Pseudomonadati</taxon>
        <taxon>Bacteroidota</taxon>
        <taxon>Flavobacteriia</taxon>
        <taxon>Flavobacteriales</taxon>
        <taxon>Weeksellaceae</taxon>
        <taxon>Elizabethkingia</taxon>
    </lineage>
</organism>
<evidence type="ECO:0000256" key="1">
    <source>
        <dbReference type="SAM" id="MobiDB-lite"/>
    </source>
</evidence>
<keyword evidence="3" id="KW-1185">Reference proteome</keyword>
<dbReference type="AlphaFoldDB" id="A0A1V3U4L3"/>
<dbReference type="OrthoDB" id="1449916at2"/>
<feature type="compositionally biased region" description="Polar residues" evidence="1">
    <location>
        <begin position="1"/>
        <end position="14"/>
    </location>
</feature>
<dbReference type="InterPro" id="IPR058074">
    <property type="entry name" value="Bacteriocin-like"/>
</dbReference>